<organism evidence="1 2">
    <name type="scientific">Auriscalpium vulgare</name>
    <dbReference type="NCBI Taxonomy" id="40419"/>
    <lineage>
        <taxon>Eukaryota</taxon>
        <taxon>Fungi</taxon>
        <taxon>Dikarya</taxon>
        <taxon>Basidiomycota</taxon>
        <taxon>Agaricomycotina</taxon>
        <taxon>Agaricomycetes</taxon>
        <taxon>Russulales</taxon>
        <taxon>Auriscalpiaceae</taxon>
        <taxon>Auriscalpium</taxon>
    </lineage>
</organism>
<name>A0ACB8S5V2_9AGAM</name>
<evidence type="ECO:0000313" key="2">
    <source>
        <dbReference type="Proteomes" id="UP000814033"/>
    </source>
</evidence>
<comment type="caution">
    <text evidence="1">The sequence shown here is derived from an EMBL/GenBank/DDBJ whole genome shotgun (WGS) entry which is preliminary data.</text>
</comment>
<reference evidence="1" key="2">
    <citation type="journal article" date="2022" name="New Phytol.">
        <title>Evolutionary transition to the ectomycorrhizal habit in the genomes of a hyperdiverse lineage of mushroom-forming fungi.</title>
        <authorList>
            <person name="Looney B."/>
            <person name="Miyauchi S."/>
            <person name="Morin E."/>
            <person name="Drula E."/>
            <person name="Courty P.E."/>
            <person name="Kohler A."/>
            <person name="Kuo A."/>
            <person name="LaButti K."/>
            <person name="Pangilinan J."/>
            <person name="Lipzen A."/>
            <person name="Riley R."/>
            <person name="Andreopoulos W."/>
            <person name="He G."/>
            <person name="Johnson J."/>
            <person name="Nolan M."/>
            <person name="Tritt A."/>
            <person name="Barry K.W."/>
            <person name="Grigoriev I.V."/>
            <person name="Nagy L.G."/>
            <person name="Hibbett D."/>
            <person name="Henrissat B."/>
            <person name="Matheny P.B."/>
            <person name="Labbe J."/>
            <person name="Martin F.M."/>
        </authorList>
    </citation>
    <scope>NUCLEOTIDE SEQUENCE</scope>
    <source>
        <strain evidence="1">FP105234-sp</strain>
    </source>
</reference>
<protein>
    <submittedName>
        <fullName evidence="1">Uncharacterized protein</fullName>
    </submittedName>
</protein>
<sequence>MSYAAVAAHNAPPPSQQPHADPALLSTAPSEAPSTPDDTLKVNVVPTDFKENPETVTSEFSPDVSFPPINGGSSHPKPSKAKRHIEAAEEDGLYIWERVKEAFLRPAVAGGLIGIVNVGLLAGTSYALYTEPRFRRDPRILSSTVVATLALFSAEGYAAESFRKTPAGREEERKAKEKGSLVYRNSREHILRPGVLGGLVGLVNVGVLGTVSYFAYSNWDRPAWDRRVVSAVSVGLLALWGGEGALASRSDVQQQFHRKP</sequence>
<gene>
    <name evidence="1" type="ORF">FA95DRAFT_243749</name>
</gene>
<accession>A0ACB8S5V2</accession>
<proteinExistence type="predicted"/>
<dbReference type="Proteomes" id="UP000814033">
    <property type="component" value="Unassembled WGS sequence"/>
</dbReference>
<keyword evidence="2" id="KW-1185">Reference proteome</keyword>
<dbReference type="EMBL" id="MU275851">
    <property type="protein sequence ID" value="KAI0051629.1"/>
    <property type="molecule type" value="Genomic_DNA"/>
</dbReference>
<evidence type="ECO:0000313" key="1">
    <source>
        <dbReference type="EMBL" id="KAI0051629.1"/>
    </source>
</evidence>
<reference evidence="1" key="1">
    <citation type="submission" date="2021-02" db="EMBL/GenBank/DDBJ databases">
        <authorList>
            <consortium name="DOE Joint Genome Institute"/>
            <person name="Ahrendt S."/>
            <person name="Looney B.P."/>
            <person name="Miyauchi S."/>
            <person name="Morin E."/>
            <person name="Drula E."/>
            <person name="Courty P.E."/>
            <person name="Chicoki N."/>
            <person name="Fauchery L."/>
            <person name="Kohler A."/>
            <person name="Kuo A."/>
            <person name="Labutti K."/>
            <person name="Pangilinan J."/>
            <person name="Lipzen A."/>
            <person name="Riley R."/>
            <person name="Andreopoulos W."/>
            <person name="He G."/>
            <person name="Johnson J."/>
            <person name="Barry K.W."/>
            <person name="Grigoriev I.V."/>
            <person name="Nagy L."/>
            <person name="Hibbett D."/>
            <person name="Henrissat B."/>
            <person name="Matheny P.B."/>
            <person name="Labbe J."/>
            <person name="Martin F."/>
        </authorList>
    </citation>
    <scope>NUCLEOTIDE SEQUENCE</scope>
    <source>
        <strain evidence="1">FP105234-sp</strain>
    </source>
</reference>